<keyword evidence="3" id="KW-1185">Reference proteome</keyword>
<feature type="chain" id="PRO_5012423042" evidence="1">
    <location>
        <begin position="25"/>
        <end position="185"/>
    </location>
</feature>
<dbReference type="Proteomes" id="UP000216991">
    <property type="component" value="Unassembled WGS sequence"/>
</dbReference>
<dbReference type="InterPro" id="IPR010281">
    <property type="entry name" value="DUF885"/>
</dbReference>
<comment type="caution">
    <text evidence="2">The sequence shown here is derived from an EMBL/GenBank/DDBJ whole genome shotgun (WGS) entry which is preliminary data.</text>
</comment>
<evidence type="ECO:0000313" key="3">
    <source>
        <dbReference type="Proteomes" id="UP000216991"/>
    </source>
</evidence>
<gene>
    <name evidence="2" type="ORF">CHU93_00830</name>
</gene>
<organism evidence="2 3">
    <name type="scientific">Sandarakinorhabdus cyanobacteriorum</name>
    <dbReference type="NCBI Taxonomy" id="1981098"/>
    <lineage>
        <taxon>Bacteria</taxon>
        <taxon>Pseudomonadati</taxon>
        <taxon>Pseudomonadota</taxon>
        <taxon>Alphaproteobacteria</taxon>
        <taxon>Sphingomonadales</taxon>
        <taxon>Sphingosinicellaceae</taxon>
        <taxon>Sandarakinorhabdus</taxon>
    </lineage>
</organism>
<reference evidence="2 3" key="1">
    <citation type="submission" date="2017-07" db="EMBL/GenBank/DDBJ databases">
        <title>Sandarakinorhabdus cyanobacteriorum sp. nov., a novel bacterium isolated from cyanobacterial aggregates in a eutrophic lake.</title>
        <authorList>
            <person name="Cai H."/>
        </authorList>
    </citation>
    <scope>NUCLEOTIDE SEQUENCE [LARGE SCALE GENOMIC DNA]</scope>
    <source>
        <strain evidence="2 3">TH057</strain>
    </source>
</reference>
<name>A0A255Z5N7_9SPHN</name>
<protein>
    <submittedName>
        <fullName evidence="2">DUF885 domain-containing protein</fullName>
    </submittedName>
</protein>
<dbReference type="OrthoDB" id="9760040at2"/>
<feature type="non-terminal residue" evidence="2">
    <location>
        <position position="185"/>
    </location>
</feature>
<evidence type="ECO:0000256" key="1">
    <source>
        <dbReference type="SAM" id="SignalP"/>
    </source>
</evidence>
<sequence length="185" mass="20109">MRHFTVHAAALLAALALPLAPAAAQPAQMAATASEDARLTAFLDAEFAEWVKGQPQLATRPGLKTGGDKWNDISDAAADAQVKWRQASVVRMKAMIDRAKLSAEGQVNYDIWALEAERAALSNANRIQRPPFYSRLYSLHSQLPDFLINTHTVADGTDLKNYVARLKSIPAQLVWAGWSSVSALA</sequence>
<dbReference type="RefSeq" id="WP_133064262.1">
    <property type="nucleotide sequence ID" value="NZ_NOXT01000040.1"/>
</dbReference>
<keyword evidence="1" id="KW-0732">Signal</keyword>
<proteinExistence type="predicted"/>
<dbReference type="EMBL" id="NOXT01000040">
    <property type="protein sequence ID" value="OYQ36759.1"/>
    <property type="molecule type" value="Genomic_DNA"/>
</dbReference>
<feature type="signal peptide" evidence="1">
    <location>
        <begin position="1"/>
        <end position="24"/>
    </location>
</feature>
<dbReference type="AlphaFoldDB" id="A0A255Z5N7"/>
<accession>A0A255Z5N7</accession>
<evidence type="ECO:0000313" key="2">
    <source>
        <dbReference type="EMBL" id="OYQ36759.1"/>
    </source>
</evidence>
<dbReference type="Pfam" id="PF05960">
    <property type="entry name" value="DUF885"/>
    <property type="match status" value="1"/>
</dbReference>